<keyword evidence="3" id="KW-1185">Reference proteome</keyword>
<organism evidence="2 3">
    <name type="scientific">Flagellimonas allohymeniacidonis</name>
    <dbReference type="NCBI Taxonomy" id="2517819"/>
    <lineage>
        <taxon>Bacteria</taxon>
        <taxon>Pseudomonadati</taxon>
        <taxon>Bacteroidota</taxon>
        <taxon>Flavobacteriia</taxon>
        <taxon>Flavobacteriales</taxon>
        <taxon>Flavobacteriaceae</taxon>
        <taxon>Flagellimonas</taxon>
    </lineage>
</organism>
<keyword evidence="1" id="KW-1133">Transmembrane helix</keyword>
<evidence type="ECO:0000313" key="3">
    <source>
        <dbReference type="Proteomes" id="UP000291981"/>
    </source>
</evidence>
<gene>
    <name evidence="2" type="ORF">EW142_12385</name>
</gene>
<reference evidence="2 3" key="1">
    <citation type="submission" date="2019-02" db="EMBL/GenBank/DDBJ databases">
        <title>Draft genome sequence of Muricauda sp. 176CP4-71.</title>
        <authorList>
            <person name="Park J.-S."/>
        </authorList>
    </citation>
    <scope>NUCLEOTIDE SEQUENCE [LARGE SCALE GENOMIC DNA]</scope>
    <source>
        <strain evidence="2 3">176CP4-71</strain>
    </source>
</reference>
<sequence>MKNLLLIFWQQPDIEKKMEEAPDSAYEIGVVIGSYLPFVLLVGIAYAIYYYNKKRRGSK</sequence>
<dbReference type="AlphaFoldDB" id="A0A4Q8QFW9"/>
<dbReference type="RefSeq" id="WP_130614293.1">
    <property type="nucleotide sequence ID" value="NZ_SGIU01000002.1"/>
</dbReference>
<protein>
    <submittedName>
        <fullName evidence="2">Uncharacterized protein</fullName>
    </submittedName>
</protein>
<dbReference type="EMBL" id="SGIU01000002">
    <property type="protein sequence ID" value="TAI47463.1"/>
    <property type="molecule type" value="Genomic_DNA"/>
</dbReference>
<evidence type="ECO:0000313" key="2">
    <source>
        <dbReference type="EMBL" id="TAI47463.1"/>
    </source>
</evidence>
<name>A0A4Q8QFW9_9FLAO</name>
<dbReference type="OrthoDB" id="1450604at2"/>
<dbReference type="Proteomes" id="UP000291981">
    <property type="component" value="Unassembled WGS sequence"/>
</dbReference>
<keyword evidence="1" id="KW-0472">Membrane</keyword>
<accession>A0A4Q8QFW9</accession>
<evidence type="ECO:0000256" key="1">
    <source>
        <dbReference type="SAM" id="Phobius"/>
    </source>
</evidence>
<feature type="transmembrane region" description="Helical" evidence="1">
    <location>
        <begin position="28"/>
        <end position="51"/>
    </location>
</feature>
<keyword evidence="1" id="KW-0812">Transmembrane</keyword>
<comment type="caution">
    <text evidence="2">The sequence shown here is derived from an EMBL/GenBank/DDBJ whole genome shotgun (WGS) entry which is preliminary data.</text>
</comment>
<proteinExistence type="predicted"/>